<evidence type="ECO:0000256" key="7">
    <source>
        <dbReference type="ARBA" id="ARBA00024725"/>
    </source>
</evidence>
<keyword evidence="2 8" id="KW-0812">Transmembrane</keyword>
<dbReference type="PROSITE" id="PS00211">
    <property type="entry name" value="ABC_TRANSPORTER_1"/>
    <property type="match status" value="1"/>
</dbReference>
<dbReference type="PROSITE" id="PS50929">
    <property type="entry name" value="ABC_TM1F"/>
    <property type="match status" value="1"/>
</dbReference>
<dbReference type="InterPro" id="IPR036640">
    <property type="entry name" value="ABC1_TM_sf"/>
</dbReference>
<dbReference type="InterPro" id="IPR017871">
    <property type="entry name" value="ABC_transporter-like_CS"/>
</dbReference>
<evidence type="ECO:0000256" key="2">
    <source>
        <dbReference type="ARBA" id="ARBA00022692"/>
    </source>
</evidence>
<evidence type="ECO:0000256" key="6">
    <source>
        <dbReference type="ARBA" id="ARBA00023136"/>
    </source>
</evidence>
<evidence type="ECO:0000256" key="3">
    <source>
        <dbReference type="ARBA" id="ARBA00022741"/>
    </source>
</evidence>
<organism evidence="11 12">
    <name type="scientific">Cereibacter sphaeroides</name>
    <name type="common">Rhodobacter sphaeroides</name>
    <dbReference type="NCBI Taxonomy" id="1063"/>
    <lineage>
        <taxon>Bacteria</taxon>
        <taxon>Pseudomonadati</taxon>
        <taxon>Pseudomonadota</taxon>
        <taxon>Alphaproteobacteria</taxon>
        <taxon>Rhodobacterales</taxon>
        <taxon>Paracoccaceae</taxon>
        <taxon>Cereibacter</taxon>
    </lineage>
</organism>
<dbReference type="InterPro" id="IPR003593">
    <property type="entry name" value="AAA+_ATPase"/>
</dbReference>
<feature type="transmembrane region" description="Helical" evidence="8">
    <location>
        <begin position="39"/>
        <end position="64"/>
    </location>
</feature>
<keyword evidence="5 8" id="KW-1133">Transmembrane helix</keyword>
<dbReference type="GO" id="GO:0005524">
    <property type="term" value="F:ATP binding"/>
    <property type="evidence" value="ECO:0007669"/>
    <property type="project" value="UniProtKB-KW"/>
</dbReference>
<comment type="subcellular location">
    <subcellularLocation>
        <location evidence="1">Cell membrane</location>
        <topology evidence="1">Multi-pass membrane protein</topology>
    </subcellularLocation>
</comment>
<evidence type="ECO:0000313" key="12">
    <source>
        <dbReference type="Proteomes" id="UP000248975"/>
    </source>
</evidence>
<dbReference type="PANTHER" id="PTHR43394">
    <property type="entry name" value="ATP-DEPENDENT PERMEASE MDL1, MITOCHONDRIAL"/>
    <property type="match status" value="1"/>
</dbReference>
<dbReference type="InterPro" id="IPR027417">
    <property type="entry name" value="P-loop_NTPase"/>
</dbReference>
<feature type="transmembrane region" description="Helical" evidence="8">
    <location>
        <begin position="160"/>
        <end position="179"/>
    </location>
</feature>
<dbReference type="SUPFAM" id="SSF90123">
    <property type="entry name" value="ABC transporter transmembrane region"/>
    <property type="match status" value="1"/>
</dbReference>
<feature type="domain" description="ABC transmembrane type-1" evidence="10">
    <location>
        <begin position="41"/>
        <end position="328"/>
    </location>
</feature>
<reference evidence="11 12" key="1">
    <citation type="submission" date="2017-08" db="EMBL/GenBank/DDBJ databases">
        <title>Infants hospitalized years apart are colonized by the same room-sourced microbial strains.</title>
        <authorList>
            <person name="Brooks B."/>
            <person name="Olm M.R."/>
            <person name="Firek B.A."/>
            <person name="Baker R."/>
            <person name="Thomas B.C."/>
            <person name="Morowitz M.J."/>
            <person name="Banfield J.F."/>
        </authorList>
    </citation>
    <scope>NUCLEOTIDE SEQUENCE [LARGE SCALE GENOMIC DNA]</scope>
    <source>
        <strain evidence="11">S2_003_000_R2_11</strain>
    </source>
</reference>
<accession>A0A2W5SEK3</accession>
<dbReference type="InterPro" id="IPR011527">
    <property type="entry name" value="ABC1_TM_dom"/>
</dbReference>
<dbReference type="SMART" id="SM00382">
    <property type="entry name" value="AAA"/>
    <property type="match status" value="1"/>
</dbReference>
<dbReference type="InterPro" id="IPR039421">
    <property type="entry name" value="Type_1_exporter"/>
</dbReference>
<keyword evidence="6 8" id="KW-0472">Membrane</keyword>
<dbReference type="InterPro" id="IPR003439">
    <property type="entry name" value="ABC_transporter-like_ATP-bd"/>
</dbReference>
<evidence type="ECO:0000256" key="4">
    <source>
        <dbReference type="ARBA" id="ARBA00022840"/>
    </source>
</evidence>
<dbReference type="EMBL" id="QFQS01000002">
    <property type="protein sequence ID" value="PZQ97725.1"/>
    <property type="molecule type" value="Genomic_DNA"/>
</dbReference>
<feature type="transmembrane region" description="Helical" evidence="8">
    <location>
        <begin position="76"/>
        <end position="93"/>
    </location>
</feature>
<dbReference type="FunFam" id="3.40.50.300:FF:000218">
    <property type="entry name" value="Multidrug ABC transporter ATP-binding protein"/>
    <property type="match status" value="1"/>
</dbReference>
<evidence type="ECO:0000256" key="5">
    <source>
        <dbReference type="ARBA" id="ARBA00022989"/>
    </source>
</evidence>
<dbReference type="Gene3D" id="3.40.50.300">
    <property type="entry name" value="P-loop containing nucleotide triphosphate hydrolases"/>
    <property type="match status" value="1"/>
</dbReference>
<dbReference type="GO" id="GO:0015421">
    <property type="term" value="F:ABC-type oligopeptide transporter activity"/>
    <property type="evidence" value="ECO:0007669"/>
    <property type="project" value="TreeGrafter"/>
</dbReference>
<dbReference type="AlphaFoldDB" id="A0A2W5SEK3"/>
<keyword evidence="3" id="KW-0547">Nucleotide-binding</keyword>
<proteinExistence type="predicted"/>
<evidence type="ECO:0000256" key="8">
    <source>
        <dbReference type="SAM" id="Phobius"/>
    </source>
</evidence>
<dbReference type="Proteomes" id="UP000248975">
    <property type="component" value="Unassembled WGS sequence"/>
</dbReference>
<dbReference type="SUPFAM" id="SSF52540">
    <property type="entry name" value="P-loop containing nucleoside triphosphate hydrolases"/>
    <property type="match status" value="1"/>
</dbReference>
<gene>
    <name evidence="11" type="ORF">DI533_11185</name>
</gene>
<name>A0A2W5SEK3_CERSP</name>
<dbReference type="PANTHER" id="PTHR43394:SF1">
    <property type="entry name" value="ATP-BINDING CASSETTE SUB-FAMILY B MEMBER 10, MITOCHONDRIAL"/>
    <property type="match status" value="1"/>
</dbReference>
<comment type="function">
    <text evidence="7">Part of an ABC transporter complex. Transmembrane domains (TMD) form a pore in the inner membrane and the ATP-binding domain (NBD) is responsible for energy generation.</text>
</comment>
<dbReference type="GO" id="GO:0005886">
    <property type="term" value="C:plasma membrane"/>
    <property type="evidence" value="ECO:0007669"/>
    <property type="project" value="UniProtKB-SubCell"/>
</dbReference>
<feature type="transmembrane region" description="Helical" evidence="8">
    <location>
        <begin position="185"/>
        <end position="204"/>
    </location>
</feature>
<evidence type="ECO:0000259" key="9">
    <source>
        <dbReference type="PROSITE" id="PS50893"/>
    </source>
</evidence>
<evidence type="ECO:0000313" key="11">
    <source>
        <dbReference type="EMBL" id="PZQ97725.1"/>
    </source>
</evidence>
<evidence type="ECO:0000259" key="10">
    <source>
        <dbReference type="PROSITE" id="PS50929"/>
    </source>
</evidence>
<evidence type="ECO:0000256" key="1">
    <source>
        <dbReference type="ARBA" id="ARBA00004651"/>
    </source>
</evidence>
<dbReference type="Pfam" id="PF00664">
    <property type="entry name" value="ABC_membrane"/>
    <property type="match status" value="1"/>
</dbReference>
<keyword evidence="4 11" id="KW-0067">ATP-binding</keyword>
<dbReference type="GO" id="GO:0016887">
    <property type="term" value="F:ATP hydrolysis activity"/>
    <property type="evidence" value="ECO:0007669"/>
    <property type="project" value="InterPro"/>
</dbReference>
<dbReference type="PROSITE" id="PS50893">
    <property type="entry name" value="ABC_TRANSPORTER_2"/>
    <property type="match status" value="1"/>
</dbReference>
<feature type="transmembrane region" description="Helical" evidence="8">
    <location>
        <begin position="268"/>
        <end position="292"/>
    </location>
</feature>
<dbReference type="Pfam" id="PF00005">
    <property type="entry name" value="ABC_tran"/>
    <property type="match status" value="1"/>
</dbReference>
<protein>
    <submittedName>
        <fullName evidence="11">Multidrug ABC transporter ATP-binding protein</fullName>
    </submittedName>
</protein>
<feature type="domain" description="ABC transporter" evidence="9">
    <location>
        <begin position="362"/>
        <end position="601"/>
    </location>
</feature>
<sequence length="616" mass="66570">MSALLRLGNLIEPFEPADGPPPQHLGAFFRWCLSGSWKMLWIAAAISAFSGTTEVLSALMIGWVIDAAVQSGPSGFFAEHATLIIVFMIFYLVVRPLSFGIAAASNSIIIGPNVMPLVLSRLHRWTLGQAVTFFDNDFAGRIAQKQMQAARAVTDVATEMINTVAFALASIIGSVIYLFAIDAWIALALAVWLAAYIGLIMFYLPRVRVNSAARAASRAMVSGQVVDTITNIKTVKLFAHAAFEDRVALQAMDVFRDRSLEFGVISAWFRYTLMTLAGILPVLLIGGTLILWQQGSATAGAIAAAGAIAMRIAQMSGWVSFTLISIYTSVGEVEDGMRTLSAPHTLADEPDAITLPRIKGEVRFDDASFAYGRARGGVRDIDLTIAPGEKLGIVGASGAGKSSLVSLLLRLYDTETGRILVDGNDVRHVTQESLRRQIGMVTQETAMFNRSARDNILYGRTDATEDELIAAAKAAEAHDFIVHMVDHQGRKGYDAFLGERGVKLSGGQRQRIALARAFLKDAPILVLDEATSALDSEVEASIQTALGRVMQGKTVLAIAHRLSTISAMDRIIVMDDGRIVEEGTHDELLARGGLYARYWNRQSGGFIGTDDKEAAE</sequence>
<comment type="caution">
    <text evidence="11">The sequence shown here is derived from an EMBL/GenBank/DDBJ whole genome shotgun (WGS) entry which is preliminary data.</text>
</comment>
<dbReference type="Gene3D" id="1.20.1560.10">
    <property type="entry name" value="ABC transporter type 1, transmembrane domain"/>
    <property type="match status" value="1"/>
</dbReference>